<proteinExistence type="predicted"/>
<dbReference type="Pfam" id="PF09346">
    <property type="entry name" value="SMI1_KNR4"/>
    <property type="match status" value="1"/>
</dbReference>
<keyword evidence="3" id="KW-1185">Reference proteome</keyword>
<accession>A0A8I1A867</accession>
<dbReference type="SMART" id="SM00860">
    <property type="entry name" value="SMI1_KNR4"/>
    <property type="match status" value="1"/>
</dbReference>
<dbReference type="InterPro" id="IPR037883">
    <property type="entry name" value="Knr4/Smi1-like_sf"/>
</dbReference>
<dbReference type="EMBL" id="JAECVW010000002">
    <property type="protein sequence ID" value="MBH8594605.1"/>
    <property type="molecule type" value="Genomic_DNA"/>
</dbReference>
<evidence type="ECO:0000313" key="2">
    <source>
        <dbReference type="EMBL" id="MBH8594605.1"/>
    </source>
</evidence>
<reference evidence="2 3" key="1">
    <citation type="submission" date="2020-12" db="EMBL/GenBank/DDBJ databases">
        <title>WGS of Thermoactinomyces spp.</title>
        <authorList>
            <person name="Cheng K."/>
        </authorList>
    </citation>
    <scope>NUCLEOTIDE SEQUENCE [LARGE SCALE GENOMIC DNA]</scope>
    <source>
        <strain evidence="3">CICC 10671\DSM 43846</strain>
    </source>
</reference>
<organism evidence="2 3">
    <name type="scientific">Thermoactinomyces intermedius</name>
    <dbReference type="NCBI Taxonomy" id="2024"/>
    <lineage>
        <taxon>Bacteria</taxon>
        <taxon>Bacillati</taxon>
        <taxon>Bacillota</taxon>
        <taxon>Bacilli</taxon>
        <taxon>Bacillales</taxon>
        <taxon>Thermoactinomycetaceae</taxon>
        <taxon>Thermoactinomyces</taxon>
    </lineage>
</organism>
<comment type="caution">
    <text evidence="2">The sequence shown here is derived from an EMBL/GenBank/DDBJ whole genome shotgun (WGS) entry which is preliminary data.</text>
</comment>
<evidence type="ECO:0000259" key="1">
    <source>
        <dbReference type="SMART" id="SM00860"/>
    </source>
</evidence>
<dbReference type="RefSeq" id="WP_181731856.1">
    <property type="nucleotide sequence ID" value="NZ_JACEIR010000004.1"/>
</dbReference>
<sequence>MKWRKSKVPADKQSIYQVEKNFGIQFPSDFRQIAITSHGTQPSPDTIDFGDLKQMVFGCLLSFEKNSPIYIERVYRWVKDDLPDKVFPFAKDPFGNLYCFDYRDSEDPIIVYWYHESSNVTKVCDNFSDIEKMLYEPDQD</sequence>
<dbReference type="InterPro" id="IPR018958">
    <property type="entry name" value="Knr4/Smi1-like_dom"/>
</dbReference>
<dbReference type="Proteomes" id="UP000633619">
    <property type="component" value="Unassembled WGS sequence"/>
</dbReference>
<dbReference type="Gene3D" id="3.40.1580.10">
    <property type="entry name" value="SMI1/KNR4-like"/>
    <property type="match status" value="1"/>
</dbReference>
<dbReference type="SUPFAM" id="SSF160631">
    <property type="entry name" value="SMI1/KNR4-like"/>
    <property type="match status" value="1"/>
</dbReference>
<gene>
    <name evidence="2" type="ORF">I8U20_04585</name>
</gene>
<feature type="domain" description="Knr4/Smi1-like" evidence="1">
    <location>
        <begin position="9"/>
        <end position="136"/>
    </location>
</feature>
<dbReference type="AlphaFoldDB" id="A0A8I1A867"/>
<name>A0A8I1A867_THEIN</name>
<evidence type="ECO:0000313" key="3">
    <source>
        <dbReference type="Proteomes" id="UP000633619"/>
    </source>
</evidence>
<protein>
    <submittedName>
        <fullName evidence="2">SMI1/KNR4 family protein</fullName>
    </submittedName>
</protein>